<dbReference type="GeneID" id="14539798"/>
<dbReference type="OrthoDB" id="447290at2759"/>
<comment type="similarity">
    <text evidence="1">Belongs to the pseudouridine synthase TruD family.</text>
</comment>
<dbReference type="Gene3D" id="3.30.2350.20">
    <property type="entry name" value="TruD, catalytic domain"/>
    <property type="match status" value="2"/>
</dbReference>
<dbReference type="RefSeq" id="XP_003868807.1">
    <property type="nucleotide sequence ID" value="XM_003868759.1"/>
</dbReference>
<dbReference type="GO" id="GO:0008033">
    <property type="term" value="P:tRNA processing"/>
    <property type="evidence" value="ECO:0007669"/>
    <property type="project" value="UniProtKB-KW"/>
</dbReference>
<name>H8X343_CANO9</name>
<dbReference type="CDD" id="cd02576">
    <property type="entry name" value="PseudoU_synth_ScPUS7"/>
    <property type="match status" value="1"/>
</dbReference>
<dbReference type="SUPFAM" id="SSF55120">
    <property type="entry name" value="Pseudouridine synthase"/>
    <property type="match status" value="1"/>
</dbReference>
<dbReference type="GO" id="GO:0005634">
    <property type="term" value="C:nucleus"/>
    <property type="evidence" value="ECO:0007669"/>
    <property type="project" value="TreeGrafter"/>
</dbReference>
<keyword evidence="2" id="KW-0819">tRNA processing</keyword>
<evidence type="ECO:0000313" key="6">
    <source>
        <dbReference type="Proteomes" id="UP000005018"/>
    </source>
</evidence>
<dbReference type="KEGG" id="cot:CORT_0C05290"/>
<dbReference type="PIRSF" id="PIRSF037016">
    <property type="entry name" value="Pseudouridin_synth_euk_prd"/>
    <property type="match status" value="1"/>
</dbReference>
<proteinExistence type="inferred from homology"/>
<reference evidence="5 6" key="1">
    <citation type="journal article" date="2012" name="PLoS ONE">
        <title>Sequence and analysis of the genome of the pathogenic yeast Candida orthopsilosis.</title>
        <authorList>
            <person name="Riccombeni A."/>
            <person name="Vidanes G."/>
            <person name="Proux-Wera E."/>
            <person name="Wolfe K.H."/>
            <person name="Butler G."/>
        </authorList>
    </citation>
    <scope>NUCLEOTIDE SEQUENCE [LARGE SCALE GENOMIC DNA]</scope>
    <source>
        <strain evidence="5 6">Co 90-125</strain>
    </source>
</reference>
<dbReference type="InterPro" id="IPR042214">
    <property type="entry name" value="TruD_catalytic"/>
</dbReference>
<dbReference type="GO" id="GO:0003723">
    <property type="term" value="F:RNA binding"/>
    <property type="evidence" value="ECO:0007669"/>
    <property type="project" value="InterPro"/>
</dbReference>
<dbReference type="InterPro" id="IPR001656">
    <property type="entry name" value="PsdUridine_synth_TruD"/>
</dbReference>
<dbReference type="GO" id="GO:0009982">
    <property type="term" value="F:pseudouridine synthase activity"/>
    <property type="evidence" value="ECO:0007669"/>
    <property type="project" value="InterPro"/>
</dbReference>
<accession>H8X343</accession>
<evidence type="ECO:0000256" key="2">
    <source>
        <dbReference type="ARBA" id="ARBA00022694"/>
    </source>
</evidence>
<evidence type="ECO:0000259" key="4">
    <source>
        <dbReference type="PROSITE" id="PS50984"/>
    </source>
</evidence>
<keyword evidence="3" id="KW-0413">Isomerase</keyword>
<dbReference type="NCBIfam" id="TIGR00094">
    <property type="entry name" value="tRNA_TruD_broad"/>
    <property type="match status" value="1"/>
</dbReference>
<dbReference type="EMBL" id="HE681721">
    <property type="protein sequence ID" value="CCG25903.1"/>
    <property type="molecule type" value="Genomic_DNA"/>
</dbReference>
<gene>
    <name evidence="5" type="ORF">CORT_0C05290</name>
</gene>
<dbReference type="PROSITE" id="PS01268">
    <property type="entry name" value="UPF0024"/>
    <property type="match status" value="1"/>
</dbReference>
<dbReference type="GO" id="GO:0001522">
    <property type="term" value="P:pseudouridine synthesis"/>
    <property type="evidence" value="ECO:0007669"/>
    <property type="project" value="InterPro"/>
</dbReference>
<protein>
    <submittedName>
        <fullName evidence="5">Pus7 protein</fullName>
    </submittedName>
</protein>
<dbReference type="InterPro" id="IPR020103">
    <property type="entry name" value="PsdUridine_synth_cat_dom_sf"/>
</dbReference>
<evidence type="ECO:0000256" key="3">
    <source>
        <dbReference type="ARBA" id="ARBA00023235"/>
    </source>
</evidence>
<dbReference type="PANTHER" id="PTHR13326:SF21">
    <property type="entry name" value="PSEUDOURIDYLATE SYNTHASE PUS7L"/>
    <property type="match status" value="1"/>
</dbReference>
<evidence type="ECO:0000313" key="5">
    <source>
        <dbReference type="EMBL" id="CCG25903.1"/>
    </source>
</evidence>
<dbReference type="PROSITE" id="PS50984">
    <property type="entry name" value="TRUD"/>
    <property type="match status" value="1"/>
</dbReference>
<dbReference type="PANTHER" id="PTHR13326">
    <property type="entry name" value="TRNA PSEUDOURIDINE SYNTHASE D"/>
    <property type="match status" value="1"/>
</dbReference>
<sequence>MFKYIRYRLLNSMAEQIKRTVSHEDTPGTKKLKPTLIPALTEEAVGILKFINPNSVGFQGFLKTLHSDFQVNEIEPSGNVVHLIDLGIDMGKSKKEKKLEQRAKEAQEFEGKTEEEIANIKAERIKAQESEPKYELNKEDRTELLGYINEEELEQIEQLFHTGNHMETKTTIDDKEKRGKLHQLLRKAFQGKLESTTSAQNTFKIVIAKNRGNNRRGGDANVMDSMHHVDENGVINYGLGPFKPYLHFAVFKQNRDTMDVANNIAKMLRISPKTINYAGTKDRRGVTCQKFCIHRGKVLRVSALNKMKNSNFKLGSFTYEDYPLKLGDLAGNEFTITLRDVKPAAEESTNADLRTIVAQCFDSFDKHGFINYFGMQRFGSFSVPTHQLGIALLQEDWEKCVELLLSEQEVCAPGTIDMRKIWKEKRDAKEASKALPRHFVAENSILKVLSNEQQDAEKKYKPHSYLKSLLAIPKNLRMMYVHAYQSYVWNLVASKRIELFGLEIQEGDLVLDDQVTETTSVDDGFEEDVAVSNTVSVKALTKEDIDSGKYSIFDVVLPSPGFKIQYPTNEKLRQVYIDTMAKDSLDPFDLMRKNKEFSLTGAYRTLLSKPKDLSYELIEYKVDGKPLVRTDLELLEVKKTEGNNDENNEKDLSGRIIKYEEDAGENLTEPKFAVVLKMKLDVSSYATMALREFMRIDTSRYAQMK</sequence>
<dbReference type="InterPro" id="IPR020119">
    <property type="entry name" value="PsdUridine_synth_TruD_CS"/>
</dbReference>
<dbReference type="eggNOG" id="KOG2339">
    <property type="taxonomic scope" value="Eukaryota"/>
</dbReference>
<dbReference type="Pfam" id="PF01142">
    <property type="entry name" value="TruD"/>
    <property type="match status" value="1"/>
</dbReference>
<feature type="domain" description="TRUD" evidence="4">
    <location>
        <begin position="368"/>
        <end position="609"/>
    </location>
</feature>
<dbReference type="AlphaFoldDB" id="H8X343"/>
<organism evidence="5 6">
    <name type="scientific">Candida orthopsilosis (strain 90-125)</name>
    <name type="common">Yeast</name>
    <dbReference type="NCBI Taxonomy" id="1136231"/>
    <lineage>
        <taxon>Eukaryota</taxon>
        <taxon>Fungi</taxon>
        <taxon>Dikarya</taxon>
        <taxon>Ascomycota</taxon>
        <taxon>Saccharomycotina</taxon>
        <taxon>Pichiomycetes</taxon>
        <taxon>Debaryomycetaceae</taxon>
        <taxon>Candida/Lodderomyces clade</taxon>
        <taxon>Candida</taxon>
    </lineage>
</organism>
<evidence type="ECO:0000256" key="1">
    <source>
        <dbReference type="ARBA" id="ARBA00007953"/>
    </source>
</evidence>
<dbReference type="Proteomes" id="UP000005018">
    <property type="component" value="Chromosome 3"/>
</dbReference>
<dbReference type="InterPro" id="IPR011760">
    <property type="entry name" value="PsdUridine_synth_TruD_insert"/>
</dbReference>
<dbReference type="HOGENOM" id="CLU_005281_0_2_1"/>
<keyword evidence="6" id="KW-1185">Reference proteome</keyword>